<dbReference type="AlphaFoldDB" id="A0A383RZR3"/>
<keyword evidence="6" id="KW-0418">Kinase</keyword>
<keyword evidence="1" id="KW-0813">Transport</keyword>
<dbReference type="PANTHER" id="PTHR30181">
    <property type="entry name" value="MANNITOL PERMEASE IIC COMPONENT"/>
    <property type="match status" value="1"/>
</dbReference>
<dbReference type="GO" id="GO:0005886">
    <property type="term" value="C:plasma membrane"/>
    <property type="evidence" value="ECO:0007669"/>
    <property type="project" value="TreeGrafter"/>
</dbReference>
<dbReference type="GO" id="GO:0090563">
    <property type="term" value="F:protein-phosphocysteine-sugar phosphotransferase activity"/>
    <property type="evidence" value="ECO:0007669"/>
    <property type="project" value="TreeGrafter"/>
</dbReference>
<evidence type="ECO:0000256" key="1">
    <source>
        <dbReference type="ARBA" id="ARBA00022448"/>
    </source>
</evidence>
<dbReference type="Proteomes" id="UP000263595">
    <property type="component" value="Unassembled WGS sequence"/>
</dbReference>
<dbReference type="EC" id="2.7.1.-" evidence="8"/>
<dbReference type="PROSITE" id="PS00372">
    <property type="entry name" value="PTS_EIIA_TYPE_2_HIS"/>
    <property type="match status" value="1"/>
</dbReference>
<keyword evidence="4 8" id="KW-0808">Transferase</keyword>
<dbReference type="GO" id="GO:0016301">
    <property type="term" value="F:kinase activity"/>
    <property type="evidence" value="ECO:0007669"/>
    <property type="project" value="UniProtKB-KW"/>
</dbReference>
<dbReference type="Pfam" id="PF00359">
    <property type="entry name" value="PTS_EIIA_2"/>
    <property type="match status" value="1"/>
</dbReference>
<accession>A0A383RZR3</accession>
<keyword evidence="2" id="KW-0597">Phosphoprotein</keyword>
<evidence type="ECO:0000259" key="7">
    <source>
        <dbReference type="PROSITE" id="PS51094"/>
    </source>
</evidence>
<gene>
    <name evidence="8" type="primary">fruB</name>
    <name evidence="8" type="ORF">CCOS865_04806</name>
</gene>
<evidence type="ECO:0000256" key="2">
    <source>
        <dbReference type="ARBA" id="ARBA00022553"/>
    </source>
</evidence>
<dbReference type="SUPFAM" id="SSF55804">
    <property type="entry name" value="Phoshotransferase/anion transport protein"/>
    <property type="match status" value="1"/>
</dbReference>
<keyword evidence="5" id="KW-0598">Phosphotransferase system</keyword>
<proteinExistence type="predicted"/>
<feature type="non-terminal residue" evidence="8">
    <location>
        <position position="136"/>
    </location>
</feature>
<dbReference type="Gene3D" id="3.40.930.10">
    <property type="entry name" value="Mannitol-specific EII, Chain A"/>
    <property type="match status" value="1"/>
</dbReference>
<protein>
    <submittedName>
        <fullName evidence="8">Multiphosphoryl transfer protein</fullName>
        <ecNumber evidence="8">2.7.1.-</ecNumber>
    </submittedName>
</protein>
<evidence type="ECO:0000256" key="3">
    <source>
        <dbReference type="ARBA" id="ARBA00022597"/>
    </source>
</evidence>
<evidence type="ECO:0000313" key="8">
    <source>
        <dbReference type="EMBL" id="SYX92519.1"/>
    </source>
</evidence>
<name>A0A383RZR3_9PSED</name>
<dbReference type="EMBL" id="UNOZ01000034">
    <property type="protein sequence ID" value="SYX92519.1"/>
    <property type="molecule type" value="Genomic_DNA"/>
</dbReference>
<organism evidence="8 9">
    <name type="scientific">Pseudomonas reidholzensis</name>
    <dbReference type="NCBI Taxonomy" id="1785162"/>
    <lineage>
        <taxon>Bacteria</taxon>
        <taxon>Pseudomonadati</taxon>
        <taxon>Pseudomonadota</taxon>
        <taxon>Gammaproteobacteria</taxon>
        <taxon>Pseudomonadales</taxon>
        <taxon>Pseudomonadaceae</taxon>
        <taxon>Pseudomonas</taxon>
    </lineage>
</organism>
<evidence type="ECO:0000313" key="9">
    <source>
        <dbReference type="Proteomes" id="UP000263595"/>
    </source>
</evidence>
<dbReference type="InterPro" id="IPR050893">
    <property type="entry name" value="Sugar_PTS"/>
</dbReference>
<evidence type="ECO:0000256" key="5">
    <source>
        <dbReference type="ARBA" id="ARBA00022683"/>
    </source>
</evidence>
<feature type="domain" description="PTS EIIA type-2" evidence="7">
    <location>
        <begin position="2"/>
        <end position="136"/>
    </location>
</feature>
<dbReference type="PANTHER" id="PTHR30181:SF3">
    <property type="entry name" value="MULTIPHOSPHORYL TRANSFER PROTEIN"/>
    <property type="match status" value="1"/>
</dbReference>
<evidence type="ECO:0000256" key="4">
    <source>
        <dbReference type="ARBA" id="ARBA00022679"/>
    </source>
</evidence>
<evidence type="ECO:0000256" key="6">
    <source>
        <dbReference type="ARBA" id="ARBA00022777"/>
    </source>
</evidence>
<sequence length="136" mass="14461">MLELAKEQIAMGQTAADKGEALRLLAGCLVADGLVAEGYLEGLQAREAQGSTFLGQGIAIPHGTPQTRDQVFATGVRLMQFPEGVDWGDGQMVYLAIAIAARSDEHLRLLQLLTRALGETDLAEALRRASSAEALL</sequence>
<keyword evidence="3" id="KW-0762">Sugar transport</keyword>
<dbReference type="GO" id="GO:0009401">
    <property type="term" value="P:phosphoenolpyruvate-dependent sugar phosphotransferase system"/>
    <property type="evidence" value="ECO:0007669"/>
    <property type="project" value="UniProtKB-KW"/>
</dbReference>
<dbReference type="RefSeq" id="WP_167469104.1">
    <property type="nucleotide sequence ID" value="NZ_UNOZ01000034.1"/>
</dbReference>
<reference evidence="9" key="1">
    <citation type="submission" date="2018-08" db="EMBL/GenBank/DDBJ databases">
        <authorList>
            <person name="Blom J."/>
        </authorList>
    </citation>
    <scope>NUCLEOTIDE SEQUENCE [LARGE SCALE GENOMIC DNA]</scope>
    <source>
        <strain evidence="9">CCOS 865</strain>
    </source>
</reference>
<keyword evidence="9" id="KW-1185">Reference proteome</keyword>
<dbReference type="CDD" id="cd00211">
    <property type="entry name" value="PTS_IIA_fru"/>
    <property type="match status" value="1"/>
</dbReference>
<dbReference type="InterPro" id="IPR016152">
    <property type="entry name" value="PTrfase/Anion_transptr"/>
</dbReference>
<dbReference type="InterPro" id="IPR002178">
    <property type="entry name" value="PTS_EIIA_type-2_dom"/>
</dbReference>
<dbReference type="PROSITE" id="PS51094">
    <property type="entry name" value="PTS_EIIA_TYPE_2"/>
    <property type="match status" value="1"/>
</dbReference>